<feature type="compositionally biased region" description="Basic and acidic residues" evidence="1">
    <location>
        <begin position="64"/>
        <end position="73"/>
    </location>
</feature>
<reference evidence="2 3" key="2">
    <citation type="journal article" date="2013" name="Plant Cell Physiol.">
        <title>Rice Annotation Project Database (RAP-DB): an integrative and interactive database for rice genomics.</title>
        <authorList>
            <person name="Sakai H."/>
            <person name="Lee S.S."/>
            <person name="Tanaka T."/>
            <person name="Numa H."/>
            <person name="Kim J."/>
            <person name="Kawahara Y."/>
            <person name="Wakimoto H."/>
            <person name="Yang C.C."/>
            <person name="Iwamoto M."/>
            <person name="Abe T."/>
            <person name="Yamada Y."/>
            <person name="Muto A."/>
            <person name="Inokuchi H."/>
            <person name="Ikemura T."/>
            <person name="Matsumoto T."/>
            <person name="Sasaki T."/>
            <person name="Itoh T."/>
        </authorList>
    </citation>
    <scope>NUCLEOTIDE SEQUENCE [LARGE SCALE GENOMIC DNA]</scope>
    <source>
        <strain evidence="3">cv. Nipponbare</strain>
    </source>
</reference>
<evidence type="ECO:0000313" key="2">
    <source>
        <dbReference type="EMBL" id="BAS74064.1"/>
    </source>
</evidence>
<keyword evidence="3" id="KW-1185">Reference proteome</keyword>
<evidence type="ECO:0000313" key="3">
    <source>
        <dbReference type="Proteomes" id="UP000059680"/>
    </source>
</evidence>
<dbReference type="PaxDb" id="39947-A0A0P0V7H6"/>
<reference evidence="2 3" key="3">
    <citation type="journal article" date="2013" name="Rice">
        <title>Improvement of the Oryza sativa Nipponbare reference genome using next generation sequence and optical map data.</title>
        <authorList>
            <person name="Kawahara Y."/>
            <person name="de la Bastide M."/>
            <person name="Hamilton J.P."/>
            <person name="Kanamori H."/>
            <person name="McCombie W.R."/>
            <person name="Ouyang S."/>
            <person name="Schwartz D.C."/>
            <person name="Tanaka T."/>
            <person name="Wu J."/>
            <person name="Zhou S."/>
            <person name="Childs K.L."/>
            <person name="Davidson R.M."/>
            <person name="Lin H."/>
            <person name="Quesada-Ocampo L."/>
            <person name="Vaillancourt B."/>
            <person name="Sakai H."/>
            <person name="Lee S.S."/>
            <person name="Kim J."/>
            <person name="Numa H."/>
            <person name="Itoh T."/>
            <person name="Buell C.R."/>
            <person name="Matsumoto T."/>
        </authorList>
    </citation>
    <scope>NUCLEOTIDE SEQUENCE [LARGE SCALE GENOMIC DNA]</scope>
    <source>
        <strain evidence="3">cv. Nipponbare</strain>
    </source>
</reference>
<dbReference type="AlphaFoldDB" id="A0A0P0V7H6"/>
<reference evidence="3" key="1">
    <citation type="journal article" date="2005" name="Nature">
        <title>The map-based sequence of the rice genome.</title>
        <authorList>
            <consortium name="International rice genome sequencing project (IRGSP)"/>
            <person name="Matsumoto T."/>
            <person name="Wu J."/>
            <person name="Kanamori H."/>
            <person name="Katayose Y."/>
            <person name="Fujisawa M."/>
            <person name="Namiki N."/>
            <person name="Mizuno H."/>
            <person name="Yamamoto K."/>
            <person name="Antonio B.A."/>
            <person name="Baba T."/>
            <person name="Sakata K."/>
            <person name="Nagamura Y."/>
            <person name="Aoki H."/>
            <person name="Arikawa K."/>
            <person name="Arita K."/>
            <person name="Bito T."/>
            <person name="Chiden Y."/>
            <person name="Fujitsuka N."/>
            <person name="Fukunaka R."/>
            <person name="Hamada M."/>
            <person name="Harada C."/>
            <person name="Hayashi A."/>
            <person name="Hijishita S."/>
            <person name="Honda M."/>
            <person name="Hosokawa S."/>
            <person name="Ichikawa Y."/>
            <person name="Idonuma A."/>
            <person name="Iijima M."/>
            <person name="Ikeda M."/>
            <person name="Ikeno M."/>
            <person name="Ito K."/>
            <person name="Ito S."/>
            <person name="Ito T."/>
            <person name="Ito Y."/>
            <person name="Ito Y."/>
            <person name="Iwabuchi A."/>
            <person name="Kamiya K."/>
            <person name="Karasawa W."/>
            <person name="Kurita K."/>
            <person name="Katagiri S."/>
            <person name="Kikuta A."/>
            <person name="Kobayashi H."/>
            <person name="Kobayashi N."/>
            <person name="Machita K."/>
            <person name="Maehara T."/>
            <person name="Masukawa M."/>
            <person name="Mizubayashi T."/>
            <person name="Mukai Y."/>
            <person name="Nagasaki H."/>
            <person name="Nagata Y."/>
            <person name="Naito S."/>
            <person name="Nakashima M."/>
            <person name="Nakama Y."/>
            <person name="Nakamichi Y."/>
            <person name="Nakamura M."/>
            <person name="Meguro A."/>
            <person name="Negishi M."/>
            <person name="Ohta I."/>
            <person name="Ohta T."/>
            <person name="Okamoto M."/>
            <person name="Ono N."/>
            <person name="Saji S."/>
            <person name="Sakaguchi M."/>
            <person name="Sakai K."/>
            <person name="Shibata M."/>
            <person name="Shimokawa T."/>
            <person name="Song J."/>
            <person name="Takazaki Y."/>
            <person name="Terasawa K."/>
            <person name="Tsugane M."/>
            <person name="Tsuji K."/>
            <person name="Ueda S."/>
            <person name="Waki K."/>
            <person name="Yamagata H."/>
            <person name="Yamamoto M."/>
            <person name="Yamamoto S."/>
            <person name="Yamane H."/>
            <person name="Yoshiki S."/>
            <person name="Yoshihara R."/>
            <person name="Yukawa K."/>
            <person name="Zhong H."/>
            <person name="Yano M."/>
            <person name="Yuan Q."/>
            <person name="Ouyang S."/>
            <person name="Liu J."/>
            <person name="Jones K.M."/>
            <person name="Gansberger K."/>
            <person name="Moffat K."/>
            <person name="Hill J."/>
            <person name="Bera J."/>
            <person name="Fadrosh D."/>
            <person name="Jin S."/>
            <person name="Johri S."/>
            <person name="Kim M."/>
            <person name="Overton L."/>
            <person name="Reardon M."/>
            <person name="Tsitrin T."/>
            <person name="Vuong H."/>
            <person name="Weaver B."/>
            <person name="Ciecko A."/>
            <person name="Tallon L."/>
            <person name="Jackson J."/>
            <person name="Pai G."/>
            <person name="Aken S.V."/>
            <person name="Utterback T."/>
            <person name="Reidmuller S."/>
            <person name="Feldblyum T."/>
            <person name="Hsiao J."/>
            <person name="Zismann V."/>
            <person name="Iobst S."/>
            <person name="de Vazeille A.R."/>
            <person name="Buell C.R."/>
            <person name="Ying K."/>
            <person name="Li Y."/>
            <person name="Lu T."/>
            <person name="Huang Y."/>
            <person name="Zhao Q."/>
            <person name="Feng Q."/>
            <person name="Zhang L."/>
            <person name="Zhu J."/>
            <person name="Weng Q."/>
            <person name="Mu J."/>
            <person name="Lu Y."/>
            <person name="Fan D."/>
            <person name="Liu Y."/>
            <person name="Guan J."/>
            <person name="Zhang Y."/>
            <person name="Yu S."/>
            <person name="Liu X."/>
            <person name="Zhang Y."/>
            <person name="Hong G."/>
            <person name="Han B."/>
            <person name="Choisne N."/>
            <person name="Demange N."/>
            <person name="Orjeda G."/>
            <person name="Samain S."/>
            <person name="Cattolico L."/>
            <person name="Pelletier E."/>
            <person name="Couloux A."/>
            <person name="Segurens B."/>
            <person name="Wincker P."/>
            <person name="D'Hont A."/>
            <person name="Scarpelli C."/>
            <person name="Weissenbach J."/>
            <person name="Salanoubat M."/>
            <person name="Quetier F."/>
            <person name="Yu Y."/>
            <person name="Kim H.R."/>
            <person name="Rambo T."/>
            <person name="Currie J."/>
            <person name="Collura K."/>
            <person name="Luo M."/>
            <person name="Yang T."/>
            <person name="Ammiraju J.S.S."/>
            <person name="Engler F."/>
            <person name="Soderlund C."/>
            <person name="Wing R.A."/>
            <person name="Palmer L.E."/>
            <person name="de la Bastide M."/>
            <person name="Spiegel L."/>
            <person name="Nascimento L."/>
            <person name="Zutavern T."/>
            <person name="O'Shaughnessy A."/>
            <person name="Dike S."/>
            <person name="Dedhia N."/>
            <person name="Preston R."/>
            <person name="Balija V."/>
            <person name="McCombie W.R."/>
            <person name="Chow T."/>
            <person name="Chen H."/>
            <person name="Chung M."/>
            <person name="Chen C."/>
            <person name="Shaw J."/>
            <person name="Wu H."/>
            <person name="Hsiao K."/>
            <person name="Chao Y."/>
            <person name="Chu M."/>
            <person name="Cheng C."/>
            <person name="Hour A."/>
            <person name="Lee P."/>
            <person name="Lin S."/>
            <person name="Lin Y."/>
            <person name="Liou J."/>
            <person name="Liu S."/>
            <person name="Hsing Y."/>
            <person name="Raghuvanshi S."/>
            <person name="Mohanty A."/>
            <person name="Bharti A.K."/>
            <person name="Gaur A."/>
            <person name="Gupta V."/>
            <person name="Kumar D."/>
            <person name="Ravi V."/>
            <person name="Vij S."/>
            <person name="Kapur A."/>
            <person name="Khurana P."/>
            <person name="Khurana P."/>
            <person name="Khurana J.P."/>
            <person name="Tyagi A.K."/>
            <person name="Gaikwad K."/>
            <person name="Singh A."/>
            <person name="Dalal V."/>
            <person name="Srivastava S."/>
            <person name="Dixit A."/>
            <person name="Pal A.K."/>
            <person name="Ghazi I.A."/>
            <person name="Yadav M."/>
            <person name="Pandit A."/>
            <person name="Bhargava A."/>
            <person name="Sureshbabu K."/>
            <person name="Batra K."/>
            <person name="Sharma T.R."/>
            <person name="Mohapatra T."/>
            <person name="Singh N.K."/>
            <person name="Messing J."/>
            <person name="Nelson A.B."/>
            <person name="Fuks G."/>
            <person name="Kavchok S."/>
            <person name="Keizer G."/>
            <person name="Linton E."/>
            <person name="Llaca V."/>
            <person name="Song R."/>
            <person name="Tanyolac B."/>
            <person name="Young S."/>
            <person name="Ho-Il K."/>
            <person name="Hahn J.H."/>
            <person name="Sangsakoo G."/>
            <person name="Vanavichit A."/>
            <person name="de Mattos Luiz.A.T."/>
            <person name="Zimmer P.D."/>
            <person name="Malone G."/>
            <person name="Dellagostin O."/>
            <person name="de Oliveira A.C."/>
            <person name="Bevan M."/>
            <person name="Bancroft I."/>
            <person name="Minx P."/>
            <person name="Cordum H."/>
            <person name="Wilson R."/>
            <person name="Cheng Z."/>
            <person name="Jin W."/>
            <person name="Jiang J."/>
            <person name="Leong S.A."/>
            <person name="Iwama H."/>
            <person name="Gojobori T."/>
            <person name="Itoh T."/>
            <person name="Niimura Y."/>
            <person name="Fujii Y."/>
            <person name="Habara T."/>
            <person name="Sakai H."/>
            <person name="Sato Y."/>
            <person name="Wilson G."/>
            <person name="Kumar K."/>
            <person name="McCouch S."/>
            <person name="Juretic N."/>
            <person name="Hoen D."/>
            <person name="Wright S."/>
            <person name="Bruskiewich R."/>
            <person name="Bureau T."/>
            <person name="Miyao A."/>
            <person name="Hirochika H."/>
            <person name="Nishikawa T."/>
            <person name="Kadowaki K."/>
            <person name="Sugiura M."/>
            <person name="Burr B."/>
            <person name="Sasaki T."/>
        </authorList>
    </citation>
    <scope>NUCLEOTIDE SEQUENCE [LARGE SCALE GENOMIC DNA]</scope>
    <source>
        <strain evidence="3">cv. Nipponbare</strain>
    </source>
</reference>
<sequence length="217" mass="24373">MGEPSCKTRMPGMLFAWGYCFTSRKVSLPAMFPSLQVAGLATYSNALTTDKPTCKNAQPRGAHQHHDAEEGDHADAEVELVDLVEVAELLDLDEPDHGDDDDGGERHQRGVLEEGCQEQQHQHDAHRHHHVRHRRLAPGVEVAEAKIYTCREVAGGERTGDVHDTKRDHLLVAVDLLVLDHRQASADGYSFLEKHRWPPIRNSGELEKTEKKILMFL</sequence>
<dbReference type="Proteomes" id="UP000059680">
    <property type="component" value="Chromosome 1"/>
</dbReference>
<organism evidence="2 3">
    <name type="scientific">Oryza sativa subsp. japonica</name>
    <name type="common">Rice</name>
    <dbReference type="NCBI Taxonomy" id="39947"/>
    <lineage>
        <taxon>Eukaryota</taxon>
        <taxon>Viridiplantae</taxon>
        <taxon>Streptophyta</taxon>
        <taxon>Embryophyta</taxon>
        <taxon>Tracheophyta</taxon>
        <taxon>Spermatophyta</taxon>
        <taxon>Magnoliopsida</taxon>
        <taxon>Liliopsida</taxon>
        <taxon>Poales</taxon>
        <taxon>Poaceae</taxon>
        <taxon>BOP clade</taxon>
        <taxon>Oryzoideae</taxon>
        <taxon>Oryzeae</taxon>
        <taxon>Oryzinae</taxon>
        <taxon>Oryza</taxon>
        <taxon>Oryza sativa</taxon>
    </lineage>
</organism>
<dbReference type="Gramene" id="Os01t0719350-00">
    <property type="protein sequence ID" value="Os01t0719350-00"/>
    <property type="gene ID" value="Os01g0719350"/>
</dbReference>
<feature type="compositionally biased region" description="Basic residues" evidence="1">
    <location>
        <begin position="124"/>
        <end position="133"/>
    </location>
</feature>
<dbReference type="InParanoid" id="A0A0P0V7H6"/>
<gene>
    <name evidence="2" type="ordered locus">Os01g0719350</name>
    <name evidence="2" type="ORF">OSNPB_010719350</name>
</gene>
<feature type="region of interest" description="Disordered" evidence="1">
    <location>
        <begin position="51"/>
        <end position="73"/>
    </location>
</feature>
<dbReference type="EMBL" id="AP014957">
    <property type="protein sequence ID" value="BAS74064.1"/>
    <property type="molecule type" value="Genomic_DNA"/>
</dbReference>
<protein>
    <submittedName>
        <fullName evidence="2">Os01g0719350 protein</fullName>
    </submittedName>
</protein>
<accession>A0A0P0V7H6</accession>
<name>A0A0P0V7H6_ORYSJ</name>
<evidence type="ECO:0000256" key="1">
    <source>
        <dbReference type="SAM" id="MobiDB-lite"/>
    </source>
</evidence>
<feature type="region of interest" description="Disordered" evidence="1">
    <location>
        <begin position="114"/>
        <end position="133"/>
    </location>
</feature>
<proteinExistence type="predicted"/>